<evidence type="ECO:0000313" key="5">
    <source>
        <dbReference type="Proteomes" id="UP000585050"/>
    </source>
</evidence>
<reference evidence="4 5" key="1">
    <citation type="submission" date="2020-04" db="EMBL/GenBank/DDBJ databases">
        <title>Flammeovirga sp. SR4, a novel species isolated from seawater.</title>
        <authorList>
            <person name="Wang X."/>
        </authorList>
    </citation>
    <scope>NUCLEOTIDE SEQUENCE [LARGE SCALE GENOMIC DNA]</scope>
    <source>
        <strain evidence="4 5">SR4</strain>
    </source>
</reference>
<dbReference type="PANTHER" id="PTHR10605">
    <property type="entry name" value="HEPARAN SULFATE SULFOTRANSFERASE"/>
    <property type="match status" value="1"/>
</dbReference>
<proteinExistence type="predicted"/>
<dbReference type="InterPro" id="IPR037359">
    <property type="entry name" value="NST/OST"/>
</dbReference>
<protein>
    <submittedName>
        <fullName evidence="4">Sulfotransferase domain-containing protein</fullName>
    </submittedName>
</protein>
<dbReference type="AlphaFoldDB" id="A0A7X8XWQ4"/>
<dbReference type="InterPro" id="IPR027417">
    <property type="entry name" value="P-loop_NTPase"/>
</dbReference>
<feature type="domain" description="Sulfotransferase" evidence="3">
    <location>
        <begin position="17"/>
        <end position="238"/>
    </location>
</feature>
<evidence type="ECO:0000256" key="2">
    <source>
        <dbReference type="ARBA" id="ARBA00023180"/>
    </source>
</evidence>
<dbReference type="SUPFAM" id="SSF52540">
    <property type="entry name" value="P-loop containing nucleoside triphosphate hydrolases"/>
    <property type="match status" value="1"/>
</dbReference>
<dbReference type="RefSeq" id="WP_168883216.1">
    <property type="nucleotide sequence ID" value="NZ_JABAIL010000004.1"/>
</dbReference>
<evidence type="ECO:0000259" key="3">
    <source>
        <dbReference type="Pfam" id="PF00685"/>
    </source>
</evidence>
<organism evidence="4 5">
    <name type="scientific">Flammeovirga agarivorans</name>
    <dbReference type="NCBI Taxonomy" id="2726742"/>
    <lineage>
        <taxon>Bacteria</taxon>
        <taxon>Pseudomonadati</taxon>
        <taxon>Bacteroidota</taxon>
        <taxon>Cytophagia</taxon>
        <taxon>Cytophagales</taxon>
        <taxon>Flammeovirgaceae</taxon>
        <taxon>Flammeovirga</taxon>
    </lineage>
</organism>
<dbReference type="PANTHER" id="PTHR10605:SF56">
    <property type="entry name" value="BIFUNCTIONAL HEPARAN SULFATE N-DEACETYLASE_N-SULFOTRANSFERASE"/>
    <property type="match status" value="1"/>
</dbReference>
<evidence type="ECO:0000313" key="4">
    <source>
        <dbReference type="EMBL" id="NLR92507.1"/>
    </source>
</evidence>
<comment type="caution">
    <text evidence="4">The sequence shown here is derived from an EMBL/GenBank/DDBJ whole genome shotgun (WGS) entry which is preliminary data.</text>
</comment>
<dbReference type="Proteomes" id="UP000585050">
    <property type="component" value="Unassembled WGS sequence"/>
</dbReference>
<dbReference type="GO" id="GO:0008146">
    <property type="term" value="F:sulfotransferase activity"/>
    <property type="evidence" value="ECO:0007669"/>
    <property type="project" value="InterPro"/>
</dbReference>
<dbReference type="Gene3D" id="3.40.50.300">
    <property type="entry name" value="P-loop containing nucleotide triphosphate hydrolases"/>
    <property type="match status" value="1"/>
</dbReference>
<keyword evidence="5" id="KW-1185">Reference proteome</keyword>
<dbReference type="Pfam" id="PF00685">
    <property type="entry name" value="Sulfotransfer_1"/>
    <property type="match status" value="1"/>
</dbReference>
<accession>A0A7X8XWQ4</accession>
<sequence>MNLKTKLKSLYLGTKFPDFVIIGAQKSGTTSLYYYLNSIQNLRGSLRKESQFLITNEPIVNYVNEFKFSFNREIKYFEASPEYLVNQNFPKRAFEVNEKMKLILLLRDPVDRAYSAWNMFKNIFDNNEQNLKFPFFYNRLTEEYKEKWLRFSSISDFHKTIKTEIQQLNSIDLENYIYDMPGVVYHGIYHIHLKRILNYFDLSQVHVINYSDFINNTKEEMEKLLDFIQIPFSQLDENVINNNYLKGNYTAEIDGKSKLLLDDYFENHNIKLNELLNKKVF</sequence>
<name>A0A7X8XWQ4_9BACT</name>
<evidence type="ECO:0000256" key="1">
    <source>
        <dbReference type="ARBA" id="ARBA00022679"/>
    </source>
</evidence>
<keyword evidence="1 4" id="KW-0808">Transferase</keyword>
<dbReference type="InterPro" id="IPR000863">
    <property type="entry name" value="Sulfotransferase_dom"/>
</dbReference>
<dbReference type="EMBL" id="JABAIL010000004">
    <property type="protein sequence ID" value="NLR92507.1"/>
    <property type="molecule type" value="Genomic_DNA"/>
</dbReference>
<gene>
    <name evidence="4" type="ORF">HGP29_14915</name>
</gene>
<keyword evidence="2" id="KW-0325">Glycoprotein</keyword>